<accession>A0A841TD49</accession>
<dbReference type="EMBL" id="JACJVN010000016">
    <property type="protein sequence ID" value="MBB6676381.1"/>
    <property type="molecule type" value="Genomic_DNA"/>
</dbReference>
<protein>
    <submittedName>
        <fullName evidence="2">Amidase</fullName>
        <ecNumber evidence="2">3.5.1.4</ecNumber>
    </submittedName>
</protein>
<proteinExistence type="predicted"/>
<feature type="domain" description="Amidase" evidence="1">
    <location>
        <begin position="290"/>
        <end position="381"/>
    </location>
</feature>
<comment type="caution">
    <text evidence="2">The sequence shown here is derived from an EMBL/GenBank/DDBJ whole genome shotgun (WGS) entry which is preliminary data.</text>
</comment>
<dbReference type="GO" id="GO:0004040">
    <property type="term" value="F:amidase activity"/>
    <property type="evidence" value="ECO:0007669"/>
    <property type="project" value="UniProtKB-EC"/>
</dbReference>
<dbReference type="InterPro" id="IPR036928">
    <property type="entry name" value="AS_sf"/>
</dbReference>
<dbReference type="AlphaFoldDB" id="A0A841TD49"/>
<dbReference type="Proteomes" id="UP000574133">
    <property type="component" value="Unassembled WGS sequence"/>
</dbReference>
<dbReference type="EC" id="3.5.1.4" evidence="2"/>
<sequence>MFAQNAYIRKDLTVEPEAKGNLDELTFAVKDVFQIKGHTNTAGNPDWHRTHPPASRHAHAVELLIRSGARLRGATVTDEIMYSLLGENYHYGTPVNPKAIGRIPGGSSSGSASAVAAGDADFALGTDTGGSVRVPSSYCGLFGFRPTHGAVSAEGVIKLADSFDTVGWMSRDAKTLLQVGKVLLDSQTIADEGEAFEEVLQPEEAWTLAEPEAGQVLEEHLRSLAAHARVAKPNWPKEGLNAWAALFREIQGIEIWREHGAWVRETKPAFGPGIAERFEWASTLDGSKLNELHVIKRQIAQGVVSLLGRHKLLSVPTAAGEAPPLGMAGEEAELQRSRTMKLTCIAGLAGLPQVTIPFVSKSGYPIGLSFIAGPGRDLALLNWINSRFGERERQP</sequence>
<evidence type="ECO:0000259" key="1">
    <source>
        <dbReference type="Pfam" id="PF01425"/>
    </source>
</evidence>
<evidence type="ECO:0000313" key="2">
    <source>
        <dbReference type="EMBL" id="MBB6676381.1"/>
    </source>
</evidence>
<dbReference type="Gene3D" id="3.90.1300.10">
    <property type="entry name" value="Amidase signature (AS) domain"/>
    <property type="match status" value="1"/>
</dbReference>
<dbReference type="Pfam" id="PF01425">
    <property type="entry name" value="Amidase"/>
    <property type="match status" value="2"/>
</dbReference>
<reference evidence="2 3" key="1">
    <citation type="submission" date="2020-08" db="EMBL/GenBank/DDBJ databases">
        <title>Cohnella phylogeny.</title>
        <authorList>
            <person name="Dunlap C."/>
        </authorList>
    </citation>
    <scope>NUCLEOTIDE SEQUENCE [LARGE SCALE GENOMIC DNA]</scope>
    <source>
        <strain evidence="2 3">DSM 103658</strain>
    </source>
</reference>
<feature type="domain" description="Amidase" evidence="1">
    <location>
        <begin position="13"/>
        <end position="188"/>
    </location>
</feature>
<dbReference type="PANTHER" id="PTHR46310:SF7">
    <property type="entry name" value="AMIDASE 1"/>
    <property type="match status" value="1"/>
</dbReference>
<name>A0A841TD49_9BACL</name>
<keyword evidence="2" id="KW-0378">Hydrolase</keyword>
<organism evidence="2 3">
    <name type="scientific">Cohnella lubricantis</name>
    <dbReference type="NCBI Taxonomy" id="2163172"/>
    <lineage>
        <taxon>Bacteria</taxon>
        <taxon>Bacillati</taxon>
        <taxon>Bacillota</taxon>
        <taxon>Bacilli</taxon>
        <taxon>Bacillales</taxon>
        <taxon>Paenibacillaceae</taxon>
        <taxon>Cohnella</taxon>
    </lineage>
</organism>
<dbReference type="RefSeq" id="WP_185177675.1">
    <property type="nucleotide sequence ID" value="NZ_CBCSEP010000007.1"/>
</dbReference>
<dbReference type="InterPro" id="IPR020556">
    <property type="entry name" value="Amidase_CS"/>
</dbReference>
<dbReference type="PROSITE" id="PS00571">
    <property type="entry name" value="AMIDASES"/>
    <property type="match status" value="1"/>
</dbReference>
<dbReference type="NCBIfam" id="NF006169">
    <property type="entry name" value="PRK08310.1"/>
    <property type="match status" value="1"/>
</dbReference>
<gene>
    <name evidence="2" type="ORF">H4Q31_03465</name>
</gene>
<dbReference type="InterPro" id="IPR023631">
    <property type="entry name" value="Amidase_dom"/>
</dbReference>
<dbReference type="PANTHER" id="PTHR46310">
    <property type="entry name" value="AMIDASE 1"/>
    <property type="match status" value="1"/>
</dbReference>
<keyword evidence="3" id="KW-1185">Reference proteome</keyword>
<evidence type="ECO:0000313" key="3">
    <source>
        <dbReference type="Proteomes" id="UP000574133"/>
    </source>
</evidence>
<dbReference type="SUPFAM" id="SSF75304">
    <property type="entry name" value="Amidase signature (AS) enzymes"/>
    <property type="match status" value="1"/>
</dbReference>